<evidence type="ECO:0000313" key="3">
    <source>
        <dbReference type="RefSeq" id="XP_003744970.2"/>
    </source>
</evidence>
<dbReference type="GO" id="GO:0000149">
    <property type="term" value="F:SNARE binding"/>
    <property type="evidence" value="ECO:0007669"/>
    <property type="project" value="TreeGrafter"/>
</dbReference>
<gene>
    <name evidence="3" type="primary">LOC100899143</name>
</gene>
<dbReference type="GO" id="GO:0000323">
    <property type="term" value="C:lytic vacuole"/>
    <property type="evidence" value="ECO:0007669"/>
    <property type="project" value="TreeGrafter"/>
</dbReference>
<evidence type="ECO:0000256" key="1">
    <source>
        <dbReference type="ARBA" id="ARBA00023054"/>
    </source>
</evidence>
<dbReference type="GO" id="GO:0005768">
    <property type="term" value="C:endosome"/>
    <property type="evidence" value="ECO:0007669"/>
    <property type="project" value="TreeGrafter"/>
</dbReference>
<sequence length="544" mass="61915">METSWLECRSKRKYSPLFTFQRRLRHLREISFRNLSIPEGCREVQLKLLDSKSDLICEAESLEATSNPHWRSLSLTGGSPTSKDVIVQIFADDRLIVEWRLYFSGLIFVSRHWPNESVILAPNSMLVMFAEGVYCDKTCFDICDNAKDCNQAARGTSDGVIVNAEALCDVRSAVTVDTRRLKKSYGINALNRLYTNERAILRTAVTAHNLRSSLEDRIDAEAESSSEELRCMIETARVKCKALRRLLEERSQLLDRETKQLIAEDNVVLQKQDEIAACKDSFHELKENLSLEREAVKQMRSDLDSLPLLQRQLALICELDDYIYPIRQVDIFVPILQVPKGYTICSMFIPSSLSDFKDPRKISDDQVVSTGMAYLFHLVTMLSTFTGVPLIYPLKYEKNLPMVVDISMDSFHHKEFPLWVRGKDRVYFEHAVPLLALNVADLRIQFKLPSMRGRLMPGLWNLVRHFREERARLGPIESGELGISVSKHMTADDWMTPSLSNTPEHSSPVGTPRLSLRIHSVPNLVSHSSDSLEIDVGAASDHLS</sequence>
<dbReference type="KEGG" id="goe:100899143"/>
<dbReference type="AlphaFoldDB" id="A0AAJ6QV33"/>
<proteinExistence type="predicted"/>
<dbReference type="GeneID" id="100899143"/>
<keyword evidence="1" id="KW-0175">Coiled coil</keyword>
<name>A0AAJ6QV33_9ACAR</name>
<keyword evidence="2" id="KW-1185">Reference proteome</keyword>
<dbReference type="Proteomes" id="UP000694867">
    <property type="component" value="Unplaced"/>
</dbReference>
<organism evidence="2 3">
    <name type="scientific">Galendromus occidentalis</name>
    <name type="common">western predatory mite</name>
    <dbReference type="NCBI Taxonomy" id="34638"/>
    <lineage>
        <taxon>Eukaryota</taxon>
        <taxon>Metazoa</taxon>
        <taxon>Ecdysozoa</taxon>
        <taxon>Arthropoda</taxon>
        <taxon>Chelicerata</taxon>
        <taxon>Arachnida</taxon>
        <taxon>Acari</taxon>
        <taxon>Parasitiformes</taxon>
        <taxon>Mesostigmata</taxon>
        <taxon>Gamasina</taxon>
        <taxon>Phytoseioidea</taxon>
        <taxon>Phytoseiidae</taxon>
        <taxon>Typhlodrominae</taxon>
        <taxon>Galendromus</taxon>
    </lineage>
</organism>
<dbReference type="GO" id="GO:0035493">
    <property type="term" value="P:SNARE complex assembly"/>
    <property type="evidence" value="ECO:0007669"/>
    <property type="project" value="TreeGrafter"/>
</dbReference>
<dbReference type="PANTHER" id="PTHR15157">
    <property type="entry name" value="UV RADIATION RESISTANCE-ASSOCIATED GENE PROTEIN"/>
    <property type="match status" value="1"/>
</dbReference>
<evidence type="ECO:0000313" key="2">
    <source>
        <dbReference type="Proteomes" id="UP000694867"/>
    </source>
</evidence>
<reference evidence="3" key="1">
    <citation type="submission" date="2025-08" db="UniProtKB">
        <authorList>
            <consortium name="RefSeq"/>
        </authorList>
    </citation>
    <scope>IDENTIFICATION</scope>
</reference>
<dbReference type="PANTHER" id="PTHR15157:SF5">
    <property type="entry name" value="UV RADIATION RESISTANCE-ASSOCIATED GENE PROTEIN"/>
    <property type="match status" value="1"/>
</dbReference>
<accession>A0AAJ6QV33</accession>
<protein>
    <submittedName>
        <fullName evidence="3">UV radiation resistance associated protein</fullName>
    </submittedName>
</protein>
<dbReference type="RefSeq" id="XP_003744970.2">
    <property type="nucleotide sequence ID" value="XM_003744922.2"/>
</dbReference>